<name>A0A816WLS4_9BILA</name>
<dbReference type="EMBL" id="CAJNRE010015284">
    <property type="protein sequence ID" value="CAF2135951.1"/>
    <property type="molecule type" value="Genomic_DNA"/>
</dbReference>
<proteinExistence type="predicted"/>
<dbReference type="EMBL" id="CAJOBI010111079">
    <property type="protein sequence ID" value="CAF4633330.1"/>
    <property type="molecule type" value="Genomic_DNA"/>
</dbReference>
<protein>
    <submittedName>
        <fullName evidence="2">Uncharacterized protein</fullName>
    </submittedName>
</protein>
<dbReference type="AlphaFoldDB" id="A0A816WLS4"/>
<reference evidence="2" key="1">
    <citation type="submission" date="2021-02" db="EMBL/GenBank/DDBJ databases">
        <authorList>
            <person name="Nowell W R."/>
        </authorList>
    </citation>
    <scope>NUCLEOTIDE SEQUENCE</scope>
</reference>
<evidence type="ECO:0000313" key="3">
    <source>
        <dbReference type="EMBL" id="CAF4633330.1"/>
    </source>
</evidence>
<feature type="non-terminal residue" evidence="2">
    <location>
        <position position="110"/>
    </location>
</feature>
<gene>
    <name evidence="2" type="ORF">MBJ925_LOCUS28599</name>
    <name evidence="3" type="ORF">SMN809_LOCUS40370</name>
</gene>
<feature type="region of interest" description="Disordered" evidence="1">
    <location>
        <begin position="83"/>
        <end position="110"/>
    </location>
</feature>
<dbReference type="Proteomes" id="UP000663824">
    <property type="component" value="Unassembled WGS sequence"/>
</dbReference>
<dbReference type="Proteomes" id="UP000676336">
    <property type="component" value="Unassembled WGS sequence"/>
</dbReference>
<organism evidence="2 4">
    <name type="scientific">Rotaria magnacalcarata</name>
    <dbReference type="NCBI Taxonomy" id="392030"/>
    <lineage>
        <taxon>Eukaryota</taxon>
        <taxon>Metazoa</taxon>
        <taxon>Spiralia</taxon>
        <taxon>Gnathifera</taxon>
        <taxon>Rotifera</taxon>
        <taxon>Eurotatoria</taxon>
        <taxon>Bdelloidea</taxon>
        <taxon>Philodinida</taxon>
        <taxon>Philodinidae</taxon>
        <taxon>Rotaria</taxon>
    </lineage>
</organism>
<evidence type="ECO:0000313" key="4">
    <source>
        <dbReference type="Proteomes" id="UP000663824"/>
    </source>
</evidence>
<comment type="caution">
    <text evidence="2">The sequence shown here is derived from an EMBL/GenBank/DDBJ whole genome shotgun (WGS) entry which is preliminary data.</text>
</comment>
<evidence type="ECO:0000313" key="2">
    <source>
        <dbReference type="EMBL" id="CAF2135951.1"/>
    </source>
</evidence>
<accession>A0A816WLS4</accession>
<evidence type="ECO:0000256" key="1">
    <source>
        <dbReference type="SAM" id="MobiDB-lite"/>
    </source>
</evidence>
<sequence length="110" mass="12700">MTDQGDNDFDRFDDVFHQYGDDVDEDRDKTADFDQIYVNMDKGNNDDDHDEIDDFIAAQLFDLENNPVIEIQTEEEYLSQKLSQLSASGKTKDKFSNEPTTTAKKRLATH</sequence>